<dbReference type="EMBL" id="CP062803">
    <property type="protein sequence ID" value="QOT76564.1"/>
    <property type="molecule type" value="Genomic_DNA"/>
</dbReference>
<evidence type="ECO:0000313" key="2">
    <source>
        <dbReference type="Proteomes" id="UP000397656"/>
    </source>
</evidence>
<dbReference type="RefSeq" id="WP_150985351.1">
    <property type="nucleotide sequence ID" value="NZ_CP062803.1"/>
</dbReference>
<reference evidence="1 2" key="1">
    <citation type="submission" date="2020-10" db="EMBL/GenBank/DDBJ databases">
        <title>Complete genome sequence of Cupriavidus basilensis CCUG 49340T.</title>
        <authorList>
            <person name="Salva-Serra F."/>
            <person name="Donoso R.A."/>
            <person name="Cho K.H."/>
            <person name="Yoo J.A."/>
            <person name="Lee K."/>
            <person name="Yoon S.-H."/>
            <person name="Perez-Pantoja D."/>
            <person name="Moore E.R.B."/>
        </authorList>
    </citation>
    <scope>NUCLEOTIDE SEQUENCE [LARGE SCALE GENOMIC DNA]</scope>
    <source>
        <strain evidence="2">CCUG 49340</strain>
    </source>
</reference>
<gene>
    <name evidence="1" type="ORF">F7R26_000130</name>
</gene>
<evidence type="ECO:0000313" key="1">
    <source>
        <dbReference type="EMBL" id="QOT76564.1"/>
    </source>
</evidence>
<dbReference type="AlphaFoldDB" id="A0A643FY25"/>
<proteinExistence type="predicted"/>
<sequence length="255" mass="27593">MLLALSSFSAVFFLTQLTHQGMNGDFLNYFMMQVIYTSWMALSIFAYGAKLGIVSSFSDGMTSRIVWSAVAVASFAFGKLLFVEFASGIFPVTSNALTQTFYIGVFMKTLALLGLGVTIFAAASQYLLIVPLASDAMGRKTWLTCCLVICHAAIIISLHFLATSLEELSRGNTGNLALIYIAGSLDFTETHLCSAAPGERILFIDGYPDRALAARFPSLPLGPLHYMGSEVIKEALPKGFRMVSCNTIESAIISK</sequence>
<dbReference type="Proteomes" id="UP000397656">
    <property type="component" value="Chromosome 1"/>
</dbReference>
<accession>A0A643FY25</accession>
<name>A0A643FY25_9BURK</name>
<dbReference type="GeneID" id="98399282"/>
<protein>
    <submittedName>
        <fullName evidence="1">Uncharacterized protein</fullName>
    </submittedName>
</protein>
<organism evidence="1 2">
    <name type="scientific">Cupriavidus basilensis</name>
    <dbReference type="NCBI Taxonomy" id="68895"/>
    <lineage>
        <taxon>Bacteria</taxon>
        <taxon>Pseudomonadati</taxon>
        <taxon>Pseudomonadota</taxon>
        <taxon>Betaproteobacteria</taxon>
        <taxon>Burkholderiales</taxon>
        <taxon>Burkholderiaceae</taxon>
        <taxon>Cupriavidus</taxon>
    </lineage>
</organism>